<dbReference type="EMBL" id="JAGGJX010000004">
    <property type="protein sequence ID" value="MBP1855681.1"/>
    <property type="molecule type" value="Genomic_DNA"/>
</dbReference>
<organism evidence="2 3">
    <name type="scientific">Metaclostridioides mangenotii</name>
    <dbReference type="NCBI Taxonomy" id="1540"/>
    <lineage>
        <taxon>Bacteria</taxon>
        <taxon>Bacillati</taxon>
        <taxon>Bacillota</taxon>
        <taxon>Clostridia</taxon>
        <taxon>Peptostreptococcales</taxon>
        <taxon>Peptostreptococcaceae</taxon>
        <taxon>Metaclostridioides</taxon>
    </lineage>
</organism>
<keyword evidence="1" id="KW-1133">Transmembrane helix</keyword>
<proteinExistence type="predicted"/>
<dbReference type="RefSeq" id="WP_209457093.1">
    <property type="nucleotide sequence ID" value="NZ_BAAACS010000004.1"/>
</dbReference>
<name>A0ABS4ECR1_9FIRM</name>
<sequence>MDNAKTLNNYKSDLEACTADLRKLIDIIPQQKLESLKVESDLYQITPCYIWDIIQYILVGGSLHTAALVKEVDEIFVYSSDRGILGFLSRILEELIESGLIENCSLKEELERALKLNSCLADAIRQVNCDDKHESLVGELFCVLLQLILLILSIIAKIIILIIFCNRSCCNLSGVSSSFCKCLTCDLSKELDQVEKLIDELREIAIEFIVRTGDKCKFDKKHDDKCDRHEKWDCHDECDCDECDRHKERDHHKPLYGYESNSYNGFSDSQKSDKENKMKYSDNNYYNKYHNYYK</sequence>
<feature type="transmembrane region" description="Helical" evidence="1">
    <location>
        <begin position="140"/>
        <end position="164"/>
    </location>
</feature>
<accession>A0ABS4ECR1</accession>
<gene>
    <name evidence="2" type="ORF">J2Z43_002079</name>
</gene>
<protein>
    <submittedName>
        <fullName evidence="2">Uncharacterized protein</fullName>
    </submittedName>
</protein>
<dbReference type="Proteomes" id="UP000767291">
    <property type="component" value="Unassembled WGS sequence"/>
</dbReference>
<evidence type="ECO:0000313" key="2">
    <source>
        <dbReference type="EMBL" id="MBP1855681.1"/>
    </source>
</evidence>
<evidence type="ECO:0000313" key="3">
    <source>
        <dbReference type="Proteomes" id="UP000767291"/>
    </source>
</evidence>
<keyword evidence="1" id="KW-0812">Transmembrane</keyword>
<keyword evidence="3" id="KW-1185">Reference proteome</keyword>
<evidence type="ECO:0000256" key="1">
    <source>
        <dbReference type="SAM" id="Phobius"/>
    </source>
</evidence>
<comment type="caution">
    <text evidence="2">The sequence shown here is derived from an EMBL/GenBank/DDBJ whole genome shotgun (WGS) entry which is preliminary data.</text>
</comment>
<reference evidence="2 3" key="1">
    <citation type="submission" date="2021-03" db="EMBL/GenBank/DDBJ databases">
        <title>Genomic Encyclopedia of Type Strains, Phase IV (KMG-IV): sequencing the most valuable type-strain genomes for metagenomic binning, comparative biology and taxonomic classification.</title>
        <authorList>
            <person name="Goeker M."/>
        </authorList>
    </citation>
    <scope>NUCLEOTIDE SEQUENCE [LARGE SCALE GENOMIC DNA]</scope>
    <source>
        <strain evidence="2 3">DSM 1289</strain>
    </source>
</reference>
<keyword evidence="1" id="KW-0472">Membrane</keyword>